<comment type="caution">
    <text evidence="2">The sequence shown here is derived from an EMBL/GenBank/DDBJ whole genome shotgun (WGS) entry which is preliminary data.</text>
</comment>
<name>A0A4U5MLI2_STECR</name>
<feature type="compositionally biased region" description="Polar residues" evidence="1">
    <location>
        <begin position="65"/>
        <end position="92"/>
    </location>
</feature>
<keyword evidence="3" id="KW-1185">Reference proteome</keyword>
<gene>
    <name evidence="2" type="ORF">L596_022079</name>
</gene>
<feature type="region of interest" description="Disordered" evidence="1">
    <location>
        <begin position="129"/>
        <end position="184"/>
    </location>
</feature>
<proteinExistence type="predicted"/>
<dbReference type="AlphaFoldDB" id="A0A4U5MLI2"/>
<evidence type="ECO:0000256" key="1">
    <source>
        <dbReference type="SAM" id="MobiDB-lite"/>
    </source>
</evidence>
<sequence>MKVSKKMEVSFVSLQPLFNTAKLTESQKKELAENAMAKSPNPGPSQREDMLRSLLTVNLNEMNQPTAYDYSQGTPAGNNLMSSPSYTSTQMPSPEGPLLSSSTSTVNVSIPEANAGSSLNSITALAPTSETSVTTSSGSTATSSGSTATTTTSEGSVTEIASTSSLSSCSTQLATTTTEASKTA</sequence>
<organism evidence="2 3">
    <name type="scientific">Steinernema carpocapsae</name>
    <name type="common">Entomopathogenic nematode</name>
    <dbReference type="NCBI Taxonomy" id="34508"/>
    <lineage>
        <taxon>Eukaryota</taxon>
        <taxon>Metazoa</taxon>
        <taxon>Ecdysozoa</taxon>
        <taxon>Nematoda</taxon>
        <taxon>Chromadorea</taxon>
        <taxon>Rhabditida</taxon>
        <taxon>Tylenchina</taxon>
        <taxon>Panagrolaimomorpha</taxon>
        <taxon>Strongyloidoidea</taxon>
        <taxon>Steinernematidae</taxon>
        <taxon>Steinernema</taxon>
    </lineage>
</organism>
<evidence type="ECO:0000313" key="3">
    <source>
        <dbReference type="Proteomes" id="UP000298663"/>
    </source>
</evidence>
<reference evidence="2 3" key="2">
    <citation type="journal article" date="2019" name="G3 (Bethesda)">
        <title>Hybrid Assembly of the Genome of the Entomopathogenic Nematode Steinernema carpocapsae Identifies the X-Chromosome.</title>
        <authorList>
            <person name="Serra L."/>
            <person name="Macchietto M."/>
            <person name="Macias-Munoz A."/>
            <person name="McGill C.J."/>
            <person name="Rodriguez I.M."/>
            <person name="Rodriguez B."/>
            <person name="Murad R."/>
            <person name="Mortazavi A."/>
        </authorList>
    </citation>
    <scope>NUCLEOTIDE SEQUENCE [LARGE SCALE GENOMIC DNA]</scope>
    <source>
        <strain evidence="2 3">ALL</strain>
    </source>
</reference>
<dbReference type="EMBL" id="AZBU02000007">
    <property type="protein sequence ID" value="TKR70003.1"/>
    <property type="molecule type" value="Genomic_DNA"/>
</dbReference>
<evidence type="ECO:0000313" key="2">
    <source>
        <dbReference type="EMBL" id="TKR70003.1"/>
    </source>
</evidence>
<reference evidence="2 3" key="1">
    <citation type="journal article" date="2015" name="Genome Biol.">
        <title>Comparative genomics of Steinernema reveals deeply conserved gene regulatory networks.</title>
        <authorList>
            <person name="Dillman A.R."/>
            <person name="Macchietto M."/>
            <person name="Porter C.F."/>
            <person name="Rogers A."/>
            <person name="Williams B."/>
            <person name="Antoshechkin I."/>
            <person name="Lee M.M."/>
            <person name="Goodwin Z."/>
            <person name="Lu X."/>
            <person name="Lewis E.E."/>
            <person name="Goodrich-Blair H."/>
            <person name="Stock S.P."/>
            <person name="Adams B.J."/>
            <person name="Sternberg P.W."/>
            <person name="Mortazavi A."/>
        </authorList>
    </citation>
    <scope>NUCLEOTIDE SEQUENCE [LARGE SCALE GENOMIC DNA]</scope>
    <source>
        <strain evidence="2 3">ALL</strain>
    </source>
</reference>
<protein>
    <submittedName>
        <fullName evidence="2">Uncharacterized protein</fullName>
    </submittedName>
</protein>
<accession>A0A4U5MLI2</accession>
<dbReference type="Proteomes" id="UP000298663">
    <property type="component" value="Unassembled WGS sequence"/>
</dbReference>
<feature type="region of interest" description="Disordered" evidence="1">
    <location>
        <begin position="65"/>
        <end position="105"/>
    </location>
</feature>